<evidence type="ECO:0000313" key="2">
    <source>
        <dbReference type="Proteomes" id="UP000885680"/>
    </source>
</evidence>
<comment type="caution">
    <text evidence="1">The sequence shown here is derived from an EMBL/GenBank/DDBJ whole genome shotgun (WGS) entry which is preliminary data.</text>
</comment>
<proteinExistence type="predicted"/>
<sequence>MRLGNIFDHRWKGPLAMAEIDLKSLLIRCATTHEVDLELVTNIRRALEEHVPAVAEPADSRDALASTDGALALVAKALPGWAITLRGGTRPGSQWSCVLRENESQDDDQTIAAGRGVSPAIAISAAVLQLVGGVEIGFH</sequence>
<dbReference type="AlphaFoldDB" id="A0A9C9NED0"/>
<reference evidence="1" key="1">
    <citation type="journal article" date="2020" name="mSystems">
        <title>Genome- and Community-Level Interaction Insights into Carbon Utilization and Element Cycling Functions of Hydrothermarchaeota in Hydrothermal Sediment.</title>
        <authorList>
            <person name="Zhou Z."/>
            <person name="Liu Y."/>
            <person name="Xu W."/>
            <person name="Pan J."/>
            <person name="Luo Z.H."/>
            <person name="Li M."/>
        </authorList>
    </citation>
    <scope>NUCLEOTIDE SEQUENCE</scope>
    <source>
        <strain evidence="1">HyVt-347</strain>
    </source>
</reference>
<organism evidence="1 2">
    <name type="scientific">Aurantimonas coralicida</name>
    <dbReference type="NCBI Taxonomy" id="182270"/>
    <lineage>
        <taxon>Bacteria</taxon>
        <taxon>Pseudomonadati</taxon>
        <taxon>Pseudomonadota</taxon>
        <taxon>Alphaproteobacteria</taxon>
        <taxon>Hyphomicrobiales</taxon>
        <taxon>Aurantimonadaceae</taxon>
        <taxon>Aurantimonas</taxon>
    </lineage>
</organism>
<evidence type="ECO:0000313" key="1">
    <source>
        <dbReference type="EMBL" id="HET99588.1"/>
    </source>
</evidence>
<dbReference type="Proteomes" id="UP000885680">
    <property type="component" value="Unassembled WGS sequence"/>
</dbReference>
<protein>
    <submittedName>
        <fullName evidence="1">Uncharacterized protein</fullName>
    </submittedName>
</protein>
<accession>A0A9C9NED0</accession>
<name>A0A9C9NED0_9HYPH</name>
<dbReference type="EMBL" id="DRGN01000061">
    <property type="protein sequence ID" value="HET99588.1"/>
    <property type="molecule type" value="Genomic_DNA"/>
</dbReference>
<gene>
    <name evidence="1" type="ORF">ENH89_04310</name>
</gene>